<keyword evidence="6" id="KW-0106">Calcium</keyword>
<reference evidence="9" key="1">
    <citation type="submission" date="2022-10" db="EMBL/GenBank/DDBJ databases">
        <title>Description of microaerobic benzene degrading bacteria.</title>
        <authorList>
            <person name="Bedics A."/>
            <person name="Tancsics A."/>
            <person name="Banerjee S."/>
        </authorList>
    </citation>
    <scope>NUCLEOTIDE SEQUENCE</scope>
    <source>
        <strain evidence="9">D2M1</strain>
    </source>
</reference>
<name>A0ABT5S3L3_9BURK</name>
<keyword evidence="2" id="KW-0719">Serine esterase</keyword>
<evidence type="ECO:0000256" key="1">
    <source>
        <dbReference type="ARBA" id="ARBA00006249"/>
    </source>
</evidence>
<dbReference type="InterPro" id="IPR029058">
    <property type="entry name" value="AB_hydrolase_fold"/>
</dbReference>
<dbReference type="RefSeq" id="WP_274114593.1">
    <property type="nucleotide sequence ID" value="NZ_JAPCKI010000024.1"/>
</dbReference>
<dbReference type="InterPro" id="IPR011118">
    <property type="entry name" value="Tannase/feruloyl_esterase"/>
</dbReference>
<evidence type="ECO:0000313" key="9">
    <source>
        <dbReference type="EMBL" id="MDD2180541.1"/>
    </source>
</evidence>
<keyword evidence="10" id="KW-1185">Reference proteome</keyword>
<evidence type="ECO:0000313" key="10">
    <source>
        <dbReference type="Proteomes" id="UP001148932"/>
    </source>
</evidence>
<evidence type="ECO:0000256" key="8">
    <source>
        <dbReference type="SAM" id="Phobius"/>
    </source>
</evidence>
<dbReference type="PANTHER" id="PTHR33938:SF15">
    <property type="entry name" value="FERULOYL ESTERASE B-RELATED"/>
    <property type="match status" value="1"/>
</dbReference>
<keyword evidence="8" id="KW-0812">Transmembrane</keyword>
<sequence length="560" mass="59450">MTWSLKDWISQKAALGASASRDKEPGARFPFLLLATVSVSAALVLGCGGGVTRLVPTAAEAKCQDLAHRAFSGAKLLKVSHHPASTFTTPSNAAIPNVPAFCQVSASLQPSADSDIRVEVWLPAEGWNGKYLGLGNGGYGGSLNYSALSQGLARKYAVAHTDMGTAPSTSRDGSPLLNHPEKWVDWGYRSTHLMTLFAKEVSSMYYARVPSKSYFMGCSTGGGQGIHEAVRFPDDYDGIIAGAPGSNRLGAHQSVLWSWASSKASPESALPAAKLTLLADSVMAACDSLDGVSDKIISRPERCTFNPKVLQCSGADDASCLTTSQVSTVNAIYAGPRNRLTGELIFQGPLPGSEASWGMYVGAAPPEALVPFGAIFHWVFGKEWDWRTFDWGQDVITMERTIGQMVSAVNPDVRAFRDRGGKLISFQGLADSLKPPNDMERYLHNVEVVTGQSSSFVRLFNAPGMGHCSGGSAPNAFGNDLTSGSVAPGDPTRDLLTALEHWVEKGVAPDRIVATQFSGSDLSTRTIVRTRPLCAAPKIARYNGSGDTNIESSFTCSAAD</sequence>
<dbReference type="Proteomes" id="UP001148932">
    <property type="component" value="Unassembled WGS sequence"/>
</dbReference>
<keyword evidence="8" id="KW-1133">Transmembrane helix</keyword>
<evidence type="ECO:0000256" key="3">
    <source>
        <dbReference type="ARBA" id="ARBA00022723"/>
    </source>
</evidence>
<keyword evidence="3" id="KW-0479">Metal-binding</keyword>
<accession>A0ABT5S3L3</accession>
<evidence type="ECO:0000256" key="4">
    <source>
        <dbReference type="ARBA" id="ARBA00022729"/>
    </source>
</evidence>
<keyword evidence="7" id="KW-1015">Disulfide bond</keyword>
<dbReference type="Pfam" id="PF07519">
    <property type="entry name" value="Tannase"/>
    <property type="match status" value="2"/>
</dbReference>
<dbReference type="GO" id="GO:0016787">
    <property type="term" value="F:hydrolase activity"/>
    <property type="evidence" value="ECO:0007669"/>
    <property type="project" value="UniProtKB-KW"/>
</dbReference>
<comment type="similarity">
    <text evidence="1">Belongs to the tannase family.</text>
</comment>
<evidence type="ECO:0000256" key="7">
    <source>
        <dbReference type="ARBA" id="ARBA00023157"/>
    </source>
</evidence>
<keyword evidence="4" id="KW-0732">Signal</keyword>
<protein>
    <submittedName>
        <fullName evidence="9">Tannase/feruloyl esterase family alpha/beta hydrolase</fullName>
    </submittedName>
</protein>
<gene>
    <name evidence="9" type="ORF">OIN59_24160</name>
</gene>
<dbReference type="PANTHER" id="PTHR33938">
    <property type="entry name" value="FERULOYL ESTERASE B-RELATED"/>
    <property type="match status" value="1"/>
</dbReference>
<organism evidence="9 10">
    <name type="scientific">Acidovorax benzenivorans</name>
    <dbReference type="NCBI Taxonomy" id="2987520"/>
    <lineage>
        <taxon>Bacteria</taxon>
        <taxon>Pseudomonadati</taxon>
        <taxon>Pseudomonadota</taxon>
        <taxon>Betaproteobacteria</taxon>
        <taxon>Burkholderiales</taxon>
        <taxon>Comamonadaceae</taxon>
        <taxon>Acidovorax</taxon>
    </lineage>
</organism>
<evidence type="ECO:0000256" key="5">
    <source>
        <dbReference type="ARBA" id="ARBA00022801"/>
    </source>
</evidence>
<evidence type="ECO:0000256" key="2">
    <source>
        <dbReference type="ARBA" id="ARBA00022487"/>
    </source>
</evidence>
<proteinExistence type="inferred from homology"/>
<keyword evidence="8" id="KW-0472">Membrane</keyword>
<dbReference type="EMBL" id="JAPCKI010000024">
    <property type="protein sequence ID" value="MDD2180541.1"/>
    <property type="molecule type" value="Genomic_DNA"/>
</dbReference>
<feature type="transmembrane region" description="Helical" evidence="8">
    <location>
        <begin position="31"/>
        <end position="55"/>
    </location>
</feature>
<keyword evidence="5 9" id="KW-0378">Hydrolase</keyword>
<dbReference type="SUPFAM" id="SSF53474">
    <property type="entry name" value="alpha/beta-Hydrolases"/>
    <property type="match status" value="1"/>
</dbReference>
<evidence type="ECO:0000256" key="6">
    <source>
        <dbReference type="ARBA" id="ARBA00022837"/>
    </source>
</evidence>
<comment type="caution">
    <text evidence="9">The sequence shown here is derived from an EMBL/GenBank/DDBJ whole genome shotgun (WGS) entry which is preliminary data.</text>
</comment>